<dbReference type="OrthoDB" id="3638563at2"/>
<evidence type="ECO:0000313" key="4">
    <source>
        <dbReference type="Proteomes" id="UP000306628"/>
    </source>
</evidence>
<feature type="chain" id="PRO_5024452553" evidence="2">
    <location>
        <begin position="26"/>
        <end position="198"/>
    </location>
</feature>
<gene>
    <name evidence="3" type="ORF">ETD85_48575</name>
</gene>
<feature type="compositionally biased region" description="Basic and acidic residues" evidence="1">
    <location>
        <begin position="54"/>
        <end position="77"/>
    </location>
</feature>
<feature type="region of interest" description="Disordered" evidence="1">
    <location>
        <begin position="143"/>
        <end position="198"/>
    </location>
</feature>
<feature type="region of interest" description="Disordered" evidence="1">
    <location>
        <begin position="23"/>
        <end position="42"/>
    </location>
</feature>
<name>A0A5S4FSE3_9ACTN</name>
<feature type="signal peptide" evidence="2">
    <location>
        <begin position="1"/>
        <end position="25"/>
    </location>
</feature>
<keyword evidence="4" id="KW-1185">Reference proteome</keyword>
<organism evidence="3 4">
    <name type="scientific">Nonomuraea zeae</name>
    <dbReference type="NCBI Taxonomy" id="1642303"/>
    <lineage>
        <taxon>Bacteria</taxon>
        <taxon>Bacillati</taxon>
        <taxon>Actinomycetota</taxon>
        <taxon>Actinomycetes</taxon>
        <taxon>Streptosporangiales</taxon>
        <taxon>Streptosporangiaceae</taxon>
        <taxon>Nonomuraea</taxon>
    </lineage>
</organism>
<dbReference type="RefSeq" id="WP_138696641.1">
    <property type="nucleotide sequence ID" value="NZ_JBHSAZ010000025.1"/>
</dbReference>
<sequence length="198" mass="19756">MDRRKAGLAAGMVAVLVLGGSGALADSPQRGPADDPCGGTATCSPADLAKLKEAEAAKAGGPRKDGPGCAADVDKPGSPDAGDLARALADVLGIGLDRATATMDELKRLSPNGGISPDSPEFAAVAARLGVSAERLHEALKAVKQATAPKDEPKDALKDVPKDGLKDVPKDVPKDGPEDGLKDGPKDVTPSPGTTPGS</sequence>
<evidence type="ECO:0000256" key="2">
    <source>
        <dbReference type="SAM" id="SignalP"/>
    </source>
</evidence>
<feature type="region of interest" description="Disordered" evidence="1">
    <location>
        <begin position="54"/>
        <end position="83"/>
    </location>
</feature>
<dbReference type="AlphaFoldDB" id="A0A5S4FSE3"/>
<accession>A0A5S4FSE3</accession>
<evidence type="ECO:0000256" key="1">
    <source>
        <dbReference type="SAM" id="MobiDB-lite"/>
    </source>
</evidence>
<evidence type="ECO:0000313" key="3">
    <source>
        <dbReference type="EMBL" id="TMR23051.1"/>
    </source>
</evidence>
<proteinExistence type="predicted"/>
<feature type="compositionally biased region" description="Basic and acidic residues" evidence="1">
    <location>
        <begin position="149"/>
        <end position="186"/>
    </location>
</feature>
<dbReference type="EMBL" id="VCKX01000263">
    <property type="protein sequence ID" value="TMR23051.1"/>
    <property type="molecule type" value="Genomic_DNA"/>
</dbReference>
<dbReference type="Proteomes" id="UP000306628">
    <property type="component" value="Unassembled WGS sequence"/>
</dbReference>
<comment type="caution">
    <text evidence="3">The sequence shown here is derived from an EMBL/GenBank/DDBJ whole genome shotgun (WGS) entry which is preliminary data.</text>
</comment>
<protein>
    <submittedName>
        <fullName evidence="3">Uncharacterized protein</fullName>
    </submittedName>
</protein>
<keyword evidence="2" id="KW-0732">Signal</keyword>
<reference evidence="3 4" key="1">
    <citation type="submission" date="2019-05" db="EMBL/GenBank/DDBJ databases">
        <title>Draft genome sequence of Nonomuraea zeae DSM 100528.</title>
        <authorList>
            <person name="Saricaoglu S."/>
            <person name="Isik K."/>
        </authorList>
    </citation>
    <scope>NUCLEOTIDE SEQUENCE [LARGE SCALE GENOMIC DNA]</scope>
    <source>
        <strain evidence="3 4">DSM 100528</strain>
    </source>
</reference>